<dbReference type="PANTHER" id="PTHR47515:SF1">
    <property type="entry name" value="BLR2054 PROTEIN"/>
    <property type="match status" value="1"/>
</dbReference>
<evidence type="ECO:0000313" key="3">
    <source>
        <dbReference type="Proteomes" id="UP000182649"/>
    </source>
</evidence>
<protein>
    <submittedName>
        <fullName evidence="2">Putative transposase</fullName>
    </submittedName>
</protein>
<organism evidence="2 3">
    <name type="scientific">Nitrosospira multiformis</name>
    <dbReference type="NCBI Taxonomy" id="1231"/>
    <lineage>
        <taxon>Bacteria</taxon>
        <taxon>Pseudomonadati</taxon>
        <taxon>Pseudomonadota</taxon>
        <taxon>Betaproteobacteria</taxon>
        <taxon>Nitrosomonadales</taxon>
        <taxon>Nitrosomonadaceae</taxon>
        <taxon>Nitrosospira</taxon>
    </lineage>
</organism>
<gene>
    <name evidence="2" type="ORF">SAMN05216417_1552</name>
</gene>
<dbReference type="SUPFAM" id="SSF53098">
    <property type="entry name" value="Ribonuclease H-like"/>
    <property type="match status" value="1"/>
</dbReference>
<dbReference type="AlphaFoldDB" id="A0A1I7J4B9"/>
<dbReference type="GO" id="GO:0015074">
    <property type="term" value="P:DNA integration"/>
    <property type="evidence" value="ECO:0007669"/>
    <property type="project" value="InterPro"/>
</dbReference>
<dbReference type="InterPro" id="IPR012337">
    <property type="entry name" value="RNaseH-like_sf"/>
</dbReference>
<dbReference type="Pfam" id="PF13683">
    <property type="entry name" value="rve_3"/>
    <property type="match status" value="1"/>
</dbReference>
<name>A0A1I7J4B9_9PROT</name>
<dbReference type="InterPro" id="IPR048020">
    <property type="entry name" value="Transpos_IS3"/>
</dbReference>
<accession>A0A1I7J4B9</accession>
<dbReference type="NCBIfam" id="NF033516">
    <property type="entry name" value="transpos_IS3"/>
    <property type="match status" value="1"/>
</dbReference>
<dbReference type="Proteomes" id="UP000182649">
    <property type="component" value="Unassembled WGS sequence"/>
</dbReference>
<dbReference type="EMBL" id="FPBZ01000055">
    <property type="protein sequence ID" value="SFU80035.1"/>
    <property type="molecule type" value="Genomic_DNA"/>
</dbReference>
<evidence type="ECO:0000259" key="1">
    <source>
        <dbReference type="PROSITE" id="PS50994"/>
    </source>
</evidence>
<dbReference type="Gene3D" id="3.30.420.10">
    <property type="entry name" value="Ribonuclease H-like superfamily/Ribonuclease H"/>
    <property type="match status" value="1"/>
</dbReference>
<evidence type="ECO:0000313" key="2">
    <source>
        <dbReference type="EMBL" id="SFU80035.1"/>
    </source>
</evidence>
<dbReference type="Pfam" id="PF13276">
    <property type="entry name" value="HTH_21"/>
    <property type="match status" value="1"/>
</dbReference>
<sequence length="266" mass="30877">MCKVSVERACRLGNFSRGGWYRKSTARDQSGLRMRIRDIAMSRPRFGYQRIHVLLRREGWHVNLKRVHRLYCLEGLQVRMRVRRKKRMSLHRGPAPAPTGPGQRWSMDFVHDQMQDGRAFRILTVIDQWSRESPVLEAGFRLTGNSVVEALSRVGKTVCLPACITVDHGTEFTSRALDCWAWENKVQLDFTRPGKPTDNGLCESFNGRLRDECLNAHEFESLEQAQRIIEAWRRDYNDHRPHGSLGQLTPSEYVKFNQVRLSEAAR</sequence>
<dbReference type="PROSITE" id="PS50994">
    <property type="entry name" value="INTEGRASE"/>
    <property type="match status" value="1"/>
</dbReference>
<reference evidence="2 3" key="1">
    <citation type="submission" date="2016-10" db="EMBL/GenBank/DDBJ databases">
        <authorList>
            <person name="de Groot N.N."/>
        </authorList>
    </citation>
    <scope>NUCLEOTIDE SEQUENCE [LARGE SCALE GENOMIC DNA]</scope>
    <source>
        <strain evidence="2 3">Nl14</strain>
    </source>
</reference>
<feature type="non-terminal residue" evidence="2">
    <location>
        <position position="266"/>
    </location>
</feature>
<dbReference type="InterPro" id="IPR036397">
    <property type="entry name" value="RNaseH_sf"/>
</dbReference>
<proteinExistence type="predicted"/>
<feature type="domain" description="Integrase catalytic" evidence="1">
    <location>
        <begin position="97"/>
        <end position="258"/>
    </location>
</feature>
<dbReference type="InterPro" id="IPR001584">
    <property type="entry name" value="Integrase_cat-core"/>
</dbReference>
<dbReference type="GO" id="GO:0003676">
    <property type="term" value="F:nucleic acid binding"/>
    <property type="evidence" value="ECO:0007669"/>
    <property type="project" value="InterPro"/>
</dbReference>
<dbReference type="PANTHER" id="PTHR47515">
    <property type="entry name" value="LOW CALCIUM RESPONSE LOCUS PROTEIN T"/>
    <property type="match status" value="1"/>
</dbReference>
<dbReference type="InterPro" id="IPR025948">
    <property type="entry name" value="HTH-like_dom"/>
</dbReference>